<name>M2T6X1_COCSN</name>
<dbReference type="Proteomes" id="UP000016934">
    <property type="component" value="Unassembled WGS sequence"/>
</dbReference>
<dbReference type="EMBL" id="KB445637">
    <property type="protein sequence ID" value="EMD70150.1"/>
    <property type="molecule type" value="Genomic_DNA"/>
</dbReference>
<accession>M2T6X1</accession>
<dbReference type="GeneID" id="19132493"/>
<gene>
    <name evidence="1" type="ORF">COCSADRAFT_167091</name>
</gene>
<proteinExistence type="predicted"/>
<protein>
    <submittedName>
        <fullName evidence="1">Uncharacterized protein</fullName>
    </submittedName>
</protein>
<dbReference type="AlphaFoldDB" id="M2T6X1"/>
<dbReference type="HOGENOM" id="CLU_026311_0_0_1"/>
<reference evidence="2" key="2">
    <citation type="journal article" date="2013" name="PLoS Genet.">
        <title>Comparative genome structure, secondary metabolite, and effector coding capacity across Cochliobolus pathogens.</title>
        <authorList>
            <person name="Condon B.J."/>
            <person name="Leng Y."/>
            <person name="Wu D."/>
            <person name="Bushley K.E."/>
            <person name="Ohm R.A."/>
            <person name="Otillar R."/>
            <person name="Martin J."/>
            <person name="Schackwitz W."/>
            <person name="Grimwood J."/>
            <person name="MohdZainudin N."/>
            <person name="Xue C."/>
            <person name="Wang R."/>
            <person name="Manning V.A."/>
            <person name="Dhillon B."/>
            <person name="Tu Z.J."/>
            <person name="Steffenson B.J."/>
            <person name="Salamov A."/>
            <person name="Sun H."/>
            <person name="Lowry S."/>
            <person name="LaButti K."/>
            <person name="Han J."/>
            <person name="Copeland A."/>
            <person name="Lindquist E."/>
            <person name="Barry K."/>
            <person name="Schmutz J."/>
            <person name="Baker S.E."/>
            <person name="Ciuffetti L.M."/>
            <person name="Grigoriev I.V."/>
            <person name="Zhong S."/>
            <person name="Turgeon B.G."/>
        </authorList>
    </citation>
    <scope>NUCLEOTIDE SEQUENCE [LARGE SCALE GENOMIC DNA]</scope>
    <source>
        <strain evidence="2">ND90Pr / ATCC 201652</strain>
    </source>
</reference>
<dbReference type="OrthoDB" id="3797359at2759"/>
<sequence length="428" mass="48923">MSPVLRDTTIIPTILNSLEPLEPNTYTIALSTGSDQFIGSPNGYKATYIPPAVLFDLFTGLLELISGECTYRIGTHRPPALEEFLKNSTKSKTYTSHLWIWFGASDSFVARSKTVWICSKVPPQLTSRLRQMSSYSCTKYNATKGVFKDGTLDDVQWHSNGSFYAKKGDSDHVIISPYLEKGETFAFIKKTEPGKEPPFIIHFEWEQRHSNLIRESGASKCSTLSASPLDRDLDRMAASNSFDENNATTTPKRYPQLENLDSRDFRFAISKTCRRPTNDLWDLDLNKGEKLLVLRDMGRGWHIAMKKKEDQDPKAAYARFTDDLDKMLIPGQLQEFPTMKSYVHDCTKVECKPQKQDESLLGICVHDLLALLEGSGRFSYEWLKEGRNLWHPDRFAQFCKPEEAERLKPMAEEMFVMYGILMDECARR</sequence>
<dbReference type="KEGG" id="bsc:COCSADRAFT_167091"/>
<reference evidence="1 2" key="1">
    <citation type="journal article" date="2012" name="PLoS Pathog.">
        <title>Diverse lifestyles and strategies of plant pathogenesis encoded in the genomes of eighteen Dothideomycetes fungi.</title>
        <authorList>
            <person name="Ohm R.A."/>
            <person name="Feau N."/>
            <person name="Henrissat B."/>
            <person name="Schoch C.L."/>
            <person name="Horwitz B.A."/>
            <person name="Barry K.W."/>
            <person name="Condon B.J."/>
            <person name="Copeland A.C."/>
            <person name="Dhillon B."/>
            <person name="Glaser F."/>
            <person name="Hesse C.N."/>
            <person name="Kosti I."/>
            <person name="LaButti K."/>
            <person name="Lindquist E.A."/>
            <person name="Lucas S."/>
            <person name="Salamov A.A."/>
            <person name="Bradshaw R.E."/>
            <person name="Ciuffetti L."/>
            <person name="Hamelin R.C."/>
            <person name="Kema G.H.J."/>
            <person name="Lawrence C."/>
            <person name="Scott J.A."/>
            <person name="Spatafora J.W."/>
            <person name="Turgeon B.G."/>
            <person name="de Wit P.J.G.M."/>
            <person name="Zhong S."/>
            <person name="Goodwin S.B."/>
            <person name="Grigoriev I.V."/>
        </authorList>
    </citation>
    <scope>NUCLEOTIDE SEQUENCE [LARGE SCALE GENOMIC DNA]</scope>
    <source>
        <strain evidence="2">ND90Pr / ATCC 201652</strain>
    </source>
</reference>
<keyword evidence="2" id="KW-1185">Reference proteome</keyword>
<evidence type="ECO:0000313" key="2">
    <source>
        <dbReference type="Proteomes" id="UP000016934"/>
    </source>
</evidence>
<dbReference type="RefSeq" id="XP_007695275.1">
    <property type="nucleotide sequence ID" value="XM_007697085.1"/>
</dbReference>
<organism evidence="1 2">
    <name type="scientific">Cochliobolus sativus (strain ND90Pr / ATCC 201652)</name>
    <name type="common">Common root rot and spot blotch fungus</name>
    <name type="synonym">Bipolaris sorokiniana</name>
    <dbReference type="NCBI Taxonomy" id="665912"/>
    <lineage>
        <taxon>Eukaryota</taxon>
        <taxon>Fungi</taxon>
        <taxon>Dikarya</taxon>
        <taxon>Ascomycota</taxon>
        <taxon>Pezizomycotina</taxon>
        <taxon>Dothideomycetes</taxon>
        <taxon>Pleosporomycetidae</taxon>
        <taxon>Pleosporales</taxon>
        <taxon>Pleosporineae</taxon>
        <taxon>Pleosporaceae</taxon>
        <taxon>Bipolaris</taxon>
    </lineage>
</organism>
<evidence type="ECO:0000313" key="1">
    <source>
        <dbReference type="EMBL" id="EMD70150.1"/>
    </source>
</evidence>
<dbReference type="OMA" id="GKEPPFI"/>